<evidence type="ECO:0000313" key="1">
    <source>
        <dbReference type="EMBL" id="AGM15738.1"/>
    </source>
</evidence>
<accession>A0AC59EXX6</accession>
<evidence type="ECO:0000313" key="2">
    <source>
        <dbReference type="Proteomes" id="UP000204225"/>
    </source>
</evidence>
<name>A0AC59EXX6_9VIRU</name>
<gene>
    <name evidence="1" type="ORF">PGCG_00434</name>
</gene>
<proteinExistence type="predicted"/>
<keyword evidence="2" id="KW-1185">Reference proteome</keyword>
<organism evidence="1 2">
    <name type="scientific">Phaeocystis globosa virus PgV-16T</name>
    <dbReference type="NCBI Taxonomy" id="3071227"/>
    <lineage>
        <taxon>Viruses</taxon>
        <taxon>Varidnaviria</taxon>
        <taxon>Bamfordvirae</taxon>
        <taxon>Nucleocytoviricota</taxon>
        <taxon>Megaviricetes</taxon>
        <taxon>Imitervirales</taxon>
        <taxon>Mesomimiviridae</taxon>
        <taxon>Tethysvirus</taxon>
        <taxon>Tethysvirus hollandense</taxon>
    </lineage>
</organism>
<sequence>MAYIKHPKNPLFAIVMLLHNKYIFFLKLCFFYNFKSKIFLGFWTKINVQYVNLVTRMKL</sequence>
<protein>
    <submittedName>
        <fullName evidence="1">Uncharacterized protein</fullName>
    </submittedName>
</protein>
<dbReference type="Proteomes" id="UP000204225">
    <property type="component" value="Segment"/>
</dbReference>
<dbReference type="EMBL" id="KC662249">
    <property type="protein sequence ID" value="AGM15738.1"/>
    <property type="molecule type" value="Genomic_DNA"/>
</dbReference>
<reference evidence="1 2" key="1">
    <citation type="journal article" date="2013" name="Proc. Natl. Acad. Sci. U.S.A.">
        <title>Genome of Phaeocystis globosa virus PgV-16T highlights the common ancestry of the largest known DNA viruses infecting eukaryotes.</title>
        <authorList>
            <person name="Santini S."/>
            <person name="Jeudy S."/>
            <person name="Bartoli J."/>
            <person name="Poirot O."/>
            <person name="Lescot M."/>
            <person name="Abergel C."/>
            <person name="Barbe V."/>
            <person name="Wommack K.E."/>
            <person name="Noordeloos A.A."/>
            <person name="Brussaard C.P."/>
            <person name="Claverie J.M."/>
        </authorList>
    </citation>
    <scope>NUCLEOTIDE SEQUENCE [LARGE SCALE GENOMIC DNA]</scope>
    <source>
        <strain evidence="1 2">16T</strain>
    </source>
</reference>